<dbReference type="InterPro" id="IPR011335">
    <property type="entry name" value="Restrct_endonuc-II-like"/>
</dbReference>
<proteinExistence type="predicted"/>
<keyword evidence="3" id="KW-0540">Nuclease</keyword>
<keyword evidence="3" id="KW-0255">Endonuclease</keyword>
<gene>
    <name evidence="4" type="ORF">BECKSD772D_GA0070982_103027</name>
    <name evidence="3" type="ORF">BECKSD772E_GA0070983_101434</name>
    <name evidence="2" type="ORF">BECKSD772F_GA0070984_102910</name>
</gene>
<dbReference type="Gene3D" id="3.90.1570.10">
    <property type="entry name" value="tt1808, chain A"/>
    <property type="match status" value="1"/>
</dbReference>
<protein>
    <submittedName>
        <fullName evidence="3">Restriction endonuclease</fullName>
    </submittedName>
</protein>
<dbReference type="SUPFAM" id="SSF52980">
    <property type="entry name" value="Restriction endonuclease-like"/>
    <property type="match status" value="1"/>
</dbReference>
<dbReference type="InterPro" id="IPR008538">
    <property type="entry name" value="Uma2"/>
</dbReference>
<feature type="domain" description="Putative restriction endonuclease" evidence="1">
    <location>
        <begin position="27"/>
        <end position="143"/>
    </location>
</feature>
<evidence type="ECO:0000313" key="3">
    <source>
        <dbReference type="EMBL" id="VFK42129.1"/>
    </source>
</evidence>
<dbReference type="PANTHER" id="PTHR34107:SF4">
    <property type="entry name" value="SLL1222 PROTEIN"/>
    <property type="match status" value="1"/>
</dbReference>
<dbReference type="EMBL" id="CAADHB010000030">
    <property type="protein sequence ID" value="VFK78957.1"/>
    <property type="molecule type" value="Genomic_DNA"/>
</dbReference>
<dbReference type="AlphaFoldDB" id="A0A450YKU8"/>
<accession>A0A450YKU8</accession>
<reference evidence="3" key="1">
    <citation type="submission" date="2019-02" db="EMBL/GenBank/DDBJ databases">
        <authorList>
            <person name="Gruber-Vodicka R. H."/>
            <person name="Seah K. B. B."/>
        </authorList>
    </citation>
    <scope>NUCLEOTIDE SEQUENCE</scope>
    <source>
        <strain evidence="4">BECK_S127</strain>
        <strain evidence="3">BECK_S1320</strain>
        <strain evidence="2">BECK_S1321</strain>
    </source>
</reference>
<sequence length="161" mass="18264">MNWQEICDAPAFRDLPFKMETNRWGKIEMSPATNEHGMYQVALIEWLIGLAKGGRPISECSIQTEQGVKVADVAWGSYEFFQRNKRKNPYPESPEIVIEILSPSNSRKEMRGKRKRYFAAGAKEVWLCAEDGRMAFFSPGGEVPESRIVAGFPGRVEIDFA</sequence>
<dbReference type="PANTHER" id="PTHR34107">
    <property type="entry name" value="SLL0198 PROTEIN-RELATED"/>
    <property type="match status" value="1"/>
</dbReference>
<evidence type="ECO:0000313" key="2">
    <source>
        <dbReference type="EMBL" id="VFK38863.1"/>
    </source>
</evidence>
<dbReference type="CDD" id="cd06260">
    <property type="entry name" value="DUF820-like"/>
    <property type="match status" value="1"/>
</dbReference>
<dbReference type="InterPro" id="IPR012296">
    <property type="entry name" value="Nuclease_put_TT1808"/>
</dbReference>
<evidence type="ECO:0000313" key="4">
    <source>
        <dbReference type="EMBL" id="VFK78957.1"/>
    </source>
</evidence>
<name>A0A450YKU8_9GAMM</name>
<keyword evidence="3" id="KW-0378">Hydrolase</keyword>
<dbReference type="Pfam" id="PF05685">
    <property type="entry name" value="Uma2"/>
    <property type="match status" value="1"/>
</dbReference>
<dbReference type="EMBL" id="CAADFR010000029">
    <property type="protein sequence ID" value="VFK38863.1"/>
    <property type="molecule type" value="Genomic_DNA"/>
</dbReference>
<dbReference type="GO" id="GO:0004519">
    <property type="term" value="F:endonuclease activity"/>
    <property type="evidence" value="ECO:0007669"/>
    <property type="project" value="UniProtKB-KW"/>
</dbReference>
<evidence type="ECO:0000259" key="1">
    <source>
        <dbReference type="Pfam" id="PF05685"/>
    </source>
</evidence>
<organism evidence="3">
    <name type="scientific">Candidatus Kentrum sp. SD</name>
    <dbReference type="NCBI Taxonomy" id="2126332"/>
    <lineage>
        <taxon>Bacteria</taxon>
        <taxon>Pseudomonadati</taxon>
        <taxon>Pseudomonadota</taxon>
        <taxon>Gammaproteobacteria</taxon>
        <taxon>Candidatus Kentrum</taxon>
    </lineage>
</organism>
<dbReference type="EMBL" id="CAADFU010000014">
    <property type="protein sequence ID" value="VFK42129.1"/>
    <property type="molecule type" value="Genomic_DNA"/>
</dbReference>